<evidence type="ECO:0000259" key="7">
    <source>
        <dbReference type="PROSITE" id="PS50011"/>
    </source>
</evidence>
<dbReference type="EC" id="2.7.11.1" evidence="1"/>
<evidence type="ECO:0000256" key="1">
    <source>
        <dbReference type="ARBA" id="ARBA00012513"/>
    </source>
</evidence>
<evidence type="ECO:0000256" key="4">
    <source>
        <dbReference type="ARBA" id="ARBA00022777"/>
    </source>
</evidence>
<comment type="caution">
    <text evidence="8">The sequence shown here is derived from an EMBL/GenBank/DDBJ whole genome shotgun (WGS) entry which is preliminary data.</text>
</comment>
<feature type="region of interest" description="Disordered" evidence="6">
    <location>
        <begin position="270"/>
        <end position="297"/>
    </location>
</feature>
<feature type="compositionally biased region" description="Acidic residues" evidence="6">
    <location>
        <begin position="369"/>
        <end position="383"/>
    </location>
</feature>
<accession>A0ABU2JVU4</accession>
<dbReference type="Gene3D" id="3.30.200.20">
    <property type="entry name" value="Phosphorylase Kinase, domain 1"/>
    <property type="match status" value="1"/>
</dbReference>
<gene>
    <name evidence="8" type="ORF">RM844_22750</name>
</gene>
<dbReference type="SUPFAM" id="SSF56112">
    <property type="entry name" value="Protein kinase-like (PK-like)"/>
    <property type="match status" value="1"/>
</dbReference>
<dbReference type="InterPro" id="IPR011009">
    <property type="entry name" value="Kinase-like_dom_sf"/>
</dbReference>
<dbReference type="InterPro" id="IPR050660">
    <property type="entry name" value="NEK_Ser/Thr_kinase"/>
</dbReference>
<dbReference type="PANTHER" id="PTHR43671:SF13">
    <property type="entry name" value="SERINE_THREONINE-PROTEIN KINASE NEK2"/>
    <property type="match status" value="1"/>
</dbReference>
<dbReference type="Pfam" id="PF00069">
    <property type="entry name" value="Pkinase"/>
    <property type="match status" value="1"/>
</dbReference>
<keyword evidence="5" id="KW-0067">ATP-binding</keyword>
<evidence type="ECO:0000256" key="3">
    <source>
        <dbReference type="ARBA" id="ARBA00022741"/>
    </source>
</evidence>
<dbReference type="Proteomes" id="UP001183410">
    <property type="component" value="Unassembled WGS sequence"/>
</dbReference>
<dbReference type="GO" id="GO:0004674">
    <property type="term" value="F:protein serine/threonine kinase activity"/>
    <property type="evidence" value="ECO:0007669"/>
    <property type="project" value="UniProtKB-EC"/>
</dbReference>
<keyword evidence="9" id="KW-1185">Reference proteome</keyword>
<dbReference type="InterPro" id="IPR000719">
    <property type="entry name" value="Prot_kinase_dom"/>
</dbReference>
<sequence length="555" mass="56690">MVDGDAGRVVGERFELREPLGGPGRDGLWRARDRAVERDVVVKRVPLGAAPAAGPEPGSAARTLAGLSHPHLATVLHLAAESDGSALWVVWELAAGRTLADRLAEGPLPPADAATLGRQLLSALRAAHAAGLCHGDLRPEHVLLHPDGGAVLTGFRLTGGAEADSPTAPEYLAPERIRGGADSPAADLWSLGVLLYVCVEGHHPLRRPTALATAAAVLDGAVPPPARAGQLGPVLKALLVQDPVARPSGERLDGLLAGGGAAAAPAAPAVPAVPAAPPAPAPPAPAPPAVAPAAAPAVGPPPPPGFAPAAPAAGRRRSRWVVAATATAVAVVAAGTVYAVTASSDDDGRADDPAQTQPSPSAEETTSPPEEEEPPSPEDEEPPSGEIDGIATLPPEVYRYQLGETSDPVPYEPSPGEQAALSVTVDQVEPGEHADLTGLMDPIQSEGLRSVAVRVTLTHLGGAPLTLTSGSWVGTLGTFGVFDEASPTANNMYAFGVEGEPGGFLPWTGDQFLRAGESFETWVVAAVPEGEDPTLVYWKPDWDPLANGWLLWETG</sequence>
<feature type="region of interest" description="Disordered" evidence="6">
    <location>
        <begin position="343"/>
        <end position="390"/>
    </location>
</feature>
<name>A0ABU2JVU4_9ACTN</name>
<dbReference type="Gene3D" id="1.10.510.10">
    <property type="entry name" value="Transferase(Phosphotransferase) domain 1"/>
    <property type="match status" value="1"/>
</dbReference>
<dbReference type="CDD" id="cd14014">
    <property type="entry name" value="STKc_PknB_like"/>
    <property type="match status" value="1"/>
</dbReference>
<keyword evidence="4 8" id="KW-0418">Kinase</keyword>
<dbReference type="EMBL" id="JAVREO010000014">
    <property type="protein sequence ID" value="MDT0269110.1"/>
    <property type="molecule type" value="Genomic_DNA"/>
</dbReference>
<evidence type="ECO:0000256" key="6">
    <source>
        <dbReference type="SAM" id="MobiDB-lite"/>
    </source>
</evidence>
<feature type="domain" description="Protein kinase" evidence="7">
    <location>
        <begin position="14"/>
        <end position="256"/>
    </location>
</feature>
<feature type="compositionally biased region" description="Low complexity" evidence="6">
    <location>
        <begin position="358"/>
        <end position="368"/>
    </location>
</feature>
<proteinExistence type="predicted"/>
<evidence type="ECO:0000313" key="8">
    <source>
        <dbReference type="EMBL" id="MDT0269110.1"/>
    </source>
</evidence>
<protein>
    <recommendedName>
        <fullName evidence="1">non-specific serine/threonine protein kinase</fullName>
        <ecNumber evidence="1">2.7.11.1</ecNumber>
    </recommendedName>
</protein>
<dbReference type="PROSITE" id="PS50011">
    <property type="entry name" value="PROTEIN_KINASE_DOM"/>
    <property type="match status" value="1"/>
</dbReference>
<feature type="compositionally biased region" description="Pro residues" evidence="6">
    <location>
        <begin position="274"/>
        <end position="290"/>
    </location>
</feature>
<keyword evidence="3" id="KW-0547">Nucleotide-binding</keyword>
<evidence type="ECO:0000256" key="5">
    <source>
        <dbReference type="ARBA" id="ARBA00022840"/>
    </source>
</evidence>
<reference evidence="9" key="1">
    <citation type="submission" date="2023-07" db="EMBL/GenBank/DDBJ databases">
        <title>30 novel species of actinomycetes from the DSMZ collection.</title>
        <authorList>
            <person name="Nouioui I."/>
        </authorList>
    </citation>
    <scope>NUCLEOTIDE SEQUENCE [LARGE SCALE GENOMIC DNA]</scope>
    <source>
        <strain evidence="9">DSM 44915</strain>
    </source>
</reference>
<dbReference type="RefSeq" id="WP_311669193.1">
    <property type="nucleotide sequence ID" value="NZ_JAVREO010000014.1"/>
</dbReference>
<organism evidence="8 9">
    <name type="scientific">Streptomyces chisholmiae</name>
    <dbReference type="NCBI Taxonomy" id="3075540"/>
    <lineage>
        <taxon>Bacteria</taxon>
        <taxon>Bacillati</taxon>
        <taxon>Actinomycetota</taxon>
        <taxon>Actinomycetes</taxon>
        <taxon>Kitasatosporales</taxon>
        <taxon>Streptomycetaceae</taxon>
        <taxon>Streptomyces</taxon>
    </lineage>
</organism>
<keyword evidence="2 8" id="KW-0808">Transferase</keyword>
<dbReference type="PANTHER" id="PTHR43671">
    <property type="entry name" value="SERINE/THREONINE-PROTEIN KINASE NEK"/>
    <property type="match status" value="1"/>
</dbReference>
<evidence type="ECO:0000256" key="2">
    <source>
        <dbReference type="ARBA" id="ARBA00022679"/>
    </source>
</evidence>
<evidence type="ECO:0000313" key="9">
    <source>
        <dbReference type="Proteomes" id="UP001183410"/>
    </source>
</evidence>